<evidence type="ECO:0000256" key="11">
    <source>
        <dbReference type="ARBA" id="ARBA00023170"/>
    </source>
</evidence>
<dbReference type="FunFam" id="2.10.25.10:FF:000240">
    <property type="entry name" value="Vitamin K-dependent protein S"/>
    <property type="match status" value="1"/>
</dbReference>
<dbReference type="InterPro" id="IPR026823">
    <property type="entry name" value="cEGF"/>
</dbReference>
<evidence type="ECO:0000256" key="13">
    <source>
        <dbReference type="PROSITE-ProRule" id="PRU00076"/>
    </source>
</evidence>
<dbReference type="SUPFAM" id="SSF57184">
    <property type="entry name" value="Growth factor receptor domain"/>
    <property type="match status" value="2"/>
</dbReference>
<dbReference type="InterPro" id="IPR001881">
    <property type="entry name" value="EGF-like_Ca-bd_dom"/>
</dbReference>
<dbReference type="SUPFAM" id="SSF82895">
    <property type="entry name" value="TSP-1 type 1 repeat"/>
    <property type="match status" value="1"/>
</dbReference>
<evidence type="ECO:0000256" key="6">
    <source>
        <dbReference type="ARBA" id="ARBA00022737"/>
    </source>
</evidence>
<dbReference type="SMART" id="SM00179">
    <property type="entry name" value="EGF_CA"/>
    <property type="match status" value="8"/>
</dbReference>
<dbReference type="FunFam" id="2.10.25.10:FF:000009">
    <property type="entry name" value="Low-density lipoprotein receptor isoform 1"/>
    <property type="match status" value="1"/>
</dbReference>
<dbReference type="Gene3D" id="2.10.25.10">
    <property type="entry name" value="Laminin"/>
    <property type="match status" value="9"/>
</dbReference>
<evidence type="ECO:0000256" key="14">
    <source>
        <dbReference type="SAM" id="MobiDB-lite"/>
    </source>
</evidence>
<keyword evidence="10" id="KW-1015">Disulfide bond</keyword>
<dbReference type="SUPFAM" id="SSF57196">
    <property type="entry name" value="EGF/Laminin"/>
    <property type="match status" value="3"/>
</dbReference>
<dbReference type="PROSITE" id="PS50856">
    <property type="entry name" value="AMOP"/>
    <property type="match status" value="1"/>
</dbReference>
<organism evidence="20 21">
    <name type="scientific">Branchiostoma lanceolatum</name>
    <name type="common">Common lancelet</name>
    <name type="synonym">Amphioxus lanceolatum</name>
    <dbReference type="NCBI Taxonomy" id="7740"/>
    <lineage>
        <taxon>Eukaryota</taxon>
        <taxon>Metazoa</taxon>
        <taxon>Chordata</taxon>
        <taxon>Cephalochordata</taxon>
        <taxon>Leptocardii</taxon>
        <taxon>Amphioxiformes</taxon>
        <taxon>Branchiostomatidae</taxon>
        <taxon>Branchiostoma</taxon>
    </lineage>
</organism>
<dbReference type="SMART" id="SM00209">
    <property type="entry name" value="TSP1"/>
    <property type="match status" value="2"/>
</dbReference>
<keyword evidence="21" id="KW-1185">Reference proteome</keyword>
<dbReference type="InterPro" id="IPR000884">
    <property type="entry name" value="TSP1_rpt"/>
</dbReference>
<evidence type="ECO:0000256" key="4">
    <source>
        <dbReference type="ARBA" id="ARBA00022692"/>
    </source>
</evidence>
<evidence type="ECO:0000313" key="21">
    <source>
        <dbReference type="Proteomes" id="UP000838412"/>
    </source>
</evidence>
<feature type="domain" description="EGF-like" evidence="17">
    <location>
        <begin position="1232"/>
        <end position="1278"/>
    </location>
</feature>
<dbReference type="Pfam" id="PF06119">
    <property type="entry name" value="NIDO"/>
    <property type="match status" value="1"/>
</dbReference>
<dbReference type="PROSITE" id="PS50026">
    <property type="entry name" value="EGF_3"/>
    <property type="match status" value="2"/>
</dbReference>
<evidence type="ECO:0000256" key="15">
    <source>
        <dbReference type="SAM" id="Phobius"/>
    </source>
</evidence>
<dbReference type="Pfam" id="PF14670">
    <property type="entry name" value="FXa_inhibition"/>
    <property type="match status" value="1"/>
</dbReference>
<dbReference type="EMBL" id="OV696686">
    <property type="protein sequence ID" value="CAH1226385.1"/>
    <property type="molecule type" value="Genomic_DNA"/>
</dbReference>
<dbReference type="GO" id="GO:0006897">
    <property type="term" value="P:endocytosis"/>
    <property type="evidence" value="ECO:0007669"/>
    <property type="project" value="UniProtKB-KW"/>
</dbReference>
<evidence type="ECO:0000256" key="3">
    <source>
        <dbReference type="ARBA" id="ARBA00022583"/>
    </source>
</evidence>
<reference evidence="20" key="1">
    <citation type="submission" date="2022-01" db="EMBL/GenBank/DDBJ databases">
        <authorList>
            <person name="Braso-Vives M."/>
        </authorList>
    </citation>
    <scope>NUCLEOTIDE SEQUENCE</scope>
</reference>
<dbReference type="PROSITE" id="PS50092">
    <property type="entry name" value="TSP1"/>
    <property type="match status" value="2"/>
</dbReference>
<keyword evidence="8 15" id="KW-1133">Transmembrane helix</keyword>
<keyword evidence="6" id="KW-0677">Repeat</keyword>
<sequence length="1608" mass="177835">MGSVRTLLILGIVLLICTDFIAGWSRRRQSCNWHWNGWSACSAPCGSAGTQTRTASGCNPPGPQTQACNRFCHNGGTLLPASCSCLKGFAGTCCELEVGAGARARIPGTGGAPVARPAGALAPRPARLADVTRPDRRLRPATGSVTTVEPHFPPPAHTYCYRRRFTNHRRRYCCTWHWSAWSACSAPCGSAGTQTRTASGCNAPRPQTQACNRFCHNGGTPLPASCSCPIGFAGTCCELEVDIDECSENNGGCQHDCVNTEGSYYCTCRTGYRLSGTHNCIDYDECETNNGGCQQACINTDGSFSCSCFAEYSWDDDSVTCNDVNECRLPALRDCHYCTNTPGSYNCACRDGHKLVDEKECRDNDLYPYGVEVGSGYQHWPDYHNHNCREQLLPMEGFRFFGRRHHYIYICDNGIVSFDRIRRPHWPTKLTDYQWRSKAVIAPFLARSRPLHPHDVTLHTGTKLFYELYTKNDGNPYTAAVLLRARDDGRSARGFYLPGYEPIWAAVVTWTNVVPDGSTCPRGDCRVDKSTLPRNNFQLVLSTDGSHSFAHFIYPTKKIEWASPDELLGRTSHPNAVAVAGYNAGQGWWSNYARDMEYSGSMKMKRAWLKYGGHWSYPLQGQKDPFVPQPAVLHCAAWIRRQEEDEGFNWFMRNMYSRMQSTYSCPCTAEQALFDNTYSYRVTRRRSCAESRRRVTFFYGGKRYSVRRTCCYSPAFFWTQRTSWWWRRRVGGGRLLTGSQGGGLIINDRRSDQDAYRQCCVVAGRVRNGWYCHRFSQLRPWSAPQSWGNPCRNYPIRIGWIRRRRVRRRTRASGDPHITTLDGLQYTFNGLGEFVLLDMEDGEYQVQGRTCLAKGSSQATVFCSIVAAKRNHTSIQVNLNGESDVELYVNNSVVDKALFGDEDFELEVDQSALVTQPTNNSILLVFFSGITVKVKADKAMMFIEFSAPLEYLNKTRGLLGRWDGDTSNDFEFFNGTFLPSNASERQIFEMGSSWQVTDDDGPKKSIFHYNADESTSNFTSASFVPKFTDEVTFSSPELEREAREVCGNDTACLFDVAEADDIEVGRVEVEDDQNFEDEVAAQNTFPPELTGPEAVYANLGEVVEIQINASDPASLDVTFDIGDEAPPEVSVFVNGTDVTLLWNVTSDAIFNLQVVATNTQNSSAEYWPVVYMCSCSNNGSCNTTSGMDPSLVSDDEKFVVLDCICQDGYGDRPIGSLITVLWPYTGEKCEADLDACAANFDPCFPGVNCTDLPPPADVDGYECGECPAGYQGNGTVCQDVDECETVEGLQCQQICTNNIGNFTCDCHPGYHISDNGLTCSDVDECSLPNNCSQLCNNTDGSYNCSCWDGFRLEADGQSCQPENPCEAGTDPGCDTETGWCTVNATGGALCVCEKGYRLADDGVTCQDNDECETGNSHCDQLCNNTAGSYTCHCREGYELTDDPVQPCQDIDECYEGTDNCTVNEICVNIHGSHYCACAPGTSFLNGLCVSEIPAMTTPATSTKPPPDVTKSVEANPSRHTMSSVTTASTESSAVSEPTNTTTVVIISVLSAAAVLVVLTLMYWRIRLRRVKVADLPANPHGDKDAPVVEKFPMSESTQKPKSDVFVCK</sequence>
<dbReference type="InterPro" id="IPR001846">
    <property type="entry name" value="VWF_type-D"/>
</dbReference>
<feature type="compositionally biased region" description="Polar residues" evidence="14">
    <location>
        <begin position="1512"/>
        <end position="1521"/>
    </location>
</feature>
<evidence type="ECO:0000256" key="10">
    <source>
        <dbReference type="ARBA" id="ARBA00023157"/>
    </source>
</evidence>
<evidence type="ECO:0000256" key="2">
    <source>
        <dbReference type="ARBA" id="ARBA00022536"/>
    </source>
</evidence>
<dbReference type="Pfam" id="PF23263">
    <property type="entry name" value="C8-3_MUC4"/>
    <property type="match status" value="1"/>
</dbReference>
<dbReference type="Pfam" id="PF12662">
    <property type="entry name" value="cEGF"/>
    <property type="match status" value="1"/>
</dbReference>
<gene>
    <name evidence="20" type="primary">MUC4</name>
    <name evidence="20" type="ORF">BLAG_LOCUS271</name>
</gene>
<feature type="signal peptide" evidence="16">
    <location>
        <begin position="1"/>
        <end position="23"/>
    </location>
</feature>
<dbReference type="SMART" id="SM00539">
    <property type="entry name" value="NIDO"/>
    <property type="match status" value="1"/>
</dbReference>
<keyword evidence="11" id="KW-0675">Receptor</keyword>
<dbReference type="OrthoDB" id="5956799at2759"/>
<comment type="caution">
    <text evidence="13">Lacks conserved residue(s) required for the propagation of feature annotation.</text>
</comment>
<dbReference type="Proteomes" id="UP000838412">
    <property type="component" value="Chromosome 1"/>
</dbReference>
<dbReference type="InterPro" id="IPR018097">
    <property type="entry name" value="EGF_Ca-bd_CS"/>
</dbReference>
<evidence type="ECO:0000313" key="20">
    <source>
        <dbReference type="EMBL" id="CAH1226385.1"/>
    </source>
</evidence>
<keyword evidence="12" id="KW-0325">Glycoprotein</keyword>
<comment type="subcellular location">
    <subcellularLocation>
        <location evidence="1">Membrane</location>
        <topology evidence="1">Single-pass type I membrane protein</topology>
    </subcellularLocation>
</comment>
<evidence type="ECO:0000256" key="16">
    <source>
        <dbReference type="SAM" id="SignalP"/>
    </source>
</evidence>
<evidence type="ECO:0000259" key="18">
    <source>
        <dbReference type="PROSITE" id="PS50856"/>
    </source>
</evidence>
<dbReference type="GO" id="GO:0005509">
    <property type="term" value="F:calcium ion binding"/>
    <property type="evidence" value="ECO:0007669"/>
    <property type="project" value="InterPro"/>
</dbReference>
<evidence type="ECO:0000256" key="12">
    <source>
        <dbReference type="ARBA" id="ARBA00023180"/>
    </source>
</evidence>
<keyword evidence="5 16" id="KW-0732">Signal</keyword>
<dbReference type="InterPro" id="IPR009030">
    <property type="entry name" value="Growth_fac_rcpt_cys_sf"/>
</dbReference>
<protein>
    <submittedName>
        <fullName evidence="20">MUC4 protein</fullName>
    </submittedName>
</protein>
<evidence type="ECO:0000256" key="9">
    <source>
        <dbReference type="ARBA" id="ARBA00023136"/>
    </source>
</evidence>
<feature type="domain" description="VWFD" evidence="19">
    <location>
        <begin position="808"/>
        <end position="1002"/>
    </location>
</feature>
<keyword evidence="3" id="KW-0254">Endocytosis</keyword>
<accession>A0A8J9YN27</accession>
<feature type="region of interest" description="Disordered" evidence="14">
    <location>
        <begin position="1496"/>
        <end position="1533"/>
    </location>
</feature>
<dbReference type="FunFam" id="2.10.25.10:FF:000005">
    <property type="entry name" value="Fibrillin 2"/>
    <property type="match status" value="1"/>
</dbReference>
<dbReference type="PANTHER" id="PTHR13802:SF52">
    <property type="entry name" value="MUCIN-4"/>
    <property type="match status" value="1"/>
</dbReference>
<dbReference type="InterPro" id="IPR000152">
    <property type="entry name" value="EGF-type_Asp/Asn_hydroxyl_site"/>
</dbReference>
<dbReference type="PANTHER" id="PTHR13802">
    <property type="entry name" value="MUCIN 4-RELATED"/>
    <property type="match status" value="1"/>
</dbReference>
<keyword evidence="9 15" id="KW-0472">Membrane</keyword>
<feature type="compositionally biased region" description="Low complexity" evidence="14">
    <location>
        <begin position="1522"/>
        <end position="1533"/>
    </location>
</feature>
<dbReference type="InterPro" id="IPR005533">
    <property type="entry name" value="AMOP_dom"/>
</dbReference>
<dbReference type="Pfam" id="PF00094">
    <property type="entry name" value="VWD"/>
    <property type="match status" value="1"/>
</dbReference>
<dbReference type="InterPro" id="IPR000742">
    <property type="entry name" value="EGF"/>
</dbReference>
<evidence type="ECO:0000259" key="17">
    <source>
        <dbReference type="PROSITE" id="PS50026"/>
    </source>
</evidence>
<name>A0A8J9YN27_BRALA</name>
<dbReference type="PROSITE" id="PS01187">
    <property type="entry name" value="EGF_CA"/>
    <property type="match status" value="2"/>
</dbReference>
<dbReference type="InterPro" id="IPR056619">
    <property type="entry name" value="C8-3_MUC4"/>
</dbReference>
<proteinExistence type="predicted"/>
<dbReference type="Pfam" id="PF07645">
    <property type="entry name" value="EGF_CA"/>
    <property type="match status" value="4"/>
</dbReference>
<dbReference type="CDD" id="cd00054">
    <property type="entry name" value="EGF_CA"/>
    <property type="match status" value="4"/>
</dbReference>
<evidence type="ECO:0000256" key="7">
    <source>
        <dbReference type="ARBA" id="ARBA00022837"/>
    </source>
</evidence>
<dbReference type="GO" id="GO:0016020">
    <property type="term" value="C:membrane"/>
    <property type="evidence" value="ECO:0007669"/>
    <property type="project" value="UniProtKB-SubCell"/>
</dbReference>
<keyword evidence="7" id="KW-0106">Calcium</keyword>
<evidence type="ECO:0000259" key="19">
    <source>
        <dbReference type="PROSITE" id="PS51233"/>
    </source>
</evidence>
<dbReference type="InterPro" id="IPR051495">
    <property type="entry name" value="Epithelial_Barrier/Signaling"/>
</dbReference>
<dbReference type="InterPro" id="IPR003886">
    <property type="entry name" value="NIDO_dom"/>
</dbReference>
<keyword evidence="4 15" id="KW-0812">Transmembrane</keyword>
<feature type="domain" description="EGF-like" evidence="17">
    <location>
        <begin position="242"/>
        <end position="281"/>
    </location>
</feature>
<keyword evidence="2 13" id="KW-0245">EGF-like domain</keyword>
<dbReference type="SMART" id="SM00216">
    <property type="entry name" value="VWD"/>
    <property type="match status" value="1"/>
</dbReference>
<dbReference type="InterPro" id="IPR049883">
    <property type="entry name" value="NOTCH1_EGF-like"/>
</dbReference>
<feature type="chain" id="PRO_5035456116" evidence="16">
    <location>
        <begin position="24"/>
        <end position="1608"/>
    </location>
</feature>
<feature type="region of interest" description="Disordered" evidence="14">
    <location>
        <begin position="1575"/>
        <end position="1608"/>
    </location>
</feature>
<evidence type="ECO:0000256" key="1">
    <source>
        <dbReference type="ARBA" id="ARBA00004479"/>
    </source>
</evidence>
<dbReference type="InterPro" id="IPR036383">
    <property type="entry name" value="TSP1_rpt_sf"/>
</dbReference>
<evidence type="ECO:0000256" key="5">
    <source>
        <dbReference type="ARBA" id="ARBA00022729"/>
    </source>
</evidence>
<dbReference type="GO" id="GO:0007160">
    <property type="term" value="P:cell-matrix adhesion"/>
    <property type="evidence" value="ECO:0007669"/>
    <property type="project" value="InterPro"/>
</dbReference>
<feature type="transmembrane region" description="Helical" evidence="15">
    <location>
        <begin position="1543"/>
        <end position="1563"/>
    </location>
</feature>
<dbReference type="PROSITE" id="PS01186">
    <property type="entry name" value="EGF_2"/>
    <property type="match status" value="3"/>
</dbReference>
<feature type="domain" description="AMOP" evidence="18">
    <location>
        <begin position="627"/>
        <end position="779"/>
    </location>
</feature>
<evidence type="ECO:0000256" key="8">
    <source>
        <dbReference type="ARBA" id="ARBA00022989"/>
    </source>
</evidence>
<dbReference type="SMART" id="SM00181">
    <property type="entry name" value="EGF"/>
    <property type="match status" value="11"/>
</dbReference>
<dbReference type="PROSITE" id="PS51233">
    <property type="entry name" value="VWFD"/>
    <property type="match status" value="1"/>
</dbReference>
<dbReference type="PROSITE" id="PS00010">
    <property type="entry name" value="ASX_HYDROXYL"/>
    <property type="match status" value="3"/>
</dbReference>